<dbReference type="SUPFAM" id="SSF49464">
    <property type="entry name" value="Carboxypeptidase regulatory domain-like"/>
    <property type="match status" value="1"/>
</dbReference>
<dbReference type="InterPro" id="IPR023996">
    <property type="entry name" value="TonB-dep_OMP_SusC/RagA"/>
</dbReference>
<evidence type="ECO:0000256" key="3">
    <source>
        <dbReference type="SAM" id="MobiDB-lite"/>
    </source>
</evidence>
<keyword evidence="2" id="KW-0472">Membrane</keyword>
<keyword evidence="2" id="KW-0813">Transport</keyword>
<protein>
    <submittedName>
        <fullName evidence="5">TonB-dependent receptor</fullName>
    </submittedName>
</protein>
<feature type="region of interest" description="Disordered" evidence="3">
    <location>
        <begin position="1"/>
        <end position="28"/>
    </location>
</feature>
<dbReference type="PROSITE" id="PS52016">
    <property type="entry name" value="TONB_DEPENDENT_REC_3"/>
    <property type="match status" value="1"/>
</dbReference>
<proteinExistence type="inferred from homology"/>
<keyword evidence="1" id="KW-0732">Signal</keyword>
<dbReference type="SUPFAM" id="SSF56935">
    <property type="entry name" value="Porins"/>
    <property type="match status" value="1"/>
</dbReference>
<dbReference type="NCBIfam" id="TIGR04056">
    <property type="entry name" value="OMP_RagA_SusC"/>
    <property type="match status" value="1"/>
</dbReference>
<comment type="subcellular location">
    <subcellularLocation>
        <location evidence="2">Cell outer membrane</location>
        <topology evidence="2">Multi-pass membrane protein</topology>
    </subcellularLocation>
</comment>
<dbReference type="Gene3D" id="2.170.130.10">
    <property type="entry name" value="TonB-dependent receptor, plug domain"/>
    <property type="match status" value="1"/>
</dbReference>
<dbReference type="PANTHER" id="PTHR30069">
    <property type="entry name" value="TONB-DEPENDENT OUTER MEMBRANE RECEPTOR"/>
    <property type="match status" value="1"/>
</dbReference>
<keyword evidence="2" id="KW-1134">Transmembrane beta strand</keyword>
<dbReference type="InterPro" id="IPR039426">
    <property type="entry name" value="TonB-dep_rcpt-like"/>
</dbReference>
<comment type="similarity">
    <text evidence="2">Belongs to the TonB-dependent receptor family.</text>
</comment>
<dbReference type="RefSeq" id="WP_353719163.1">
    <property type="nucleotide sequence ID" value="NZ_CP159289.1"/>
</dbReference>
<evidence type="ECO:0000256" key="1">
    <source>
        <dbReference type="ARBA" id="ARBA00022729"/>
    </source>
</evidence>
<dbReference type="Pfam" id="PF13715">
    <property type="entry name" value="CarbopepD_reg_2"/>
    <property type="match status" value="1"/>
</dbReference>
<organism evidence="5">
    <name type="scientific">Dyadobacter sp. 676</name>
    <dbReference type="NCBI Taxonomy" id="3088362"/>
    <lineage>
        <taxon>Bacteria</taxon>
        <taxon>Pseudomonadati</taxon>
        <taxon>Bacteroidota</taxon>
        <taxon>Cytophagia</taxon>
        <taxon>Cytophagales</taxon>
        <taxon>Spirosomataceae</taxon>
        <taxon>Dyadobacter</taxon>
    </lineage>
</organism>
<dbReference type="InterPro" id="IPR012910">
    <property type="entry name" value="Plug_dom"/>
</dbReference>
<dbReference type="NCBIfam" id="TIGR04057">
    <property type="entry name" value="SusC_RagA_signa"/>
    <property type="match status" value="1"/>
</dbReference>
<keyword evidence="5" id="KW-0675">Receptor</keyword>
<dbReference type="Gene3D" id="2.60.40.1120">
    <property type="entry name" value="Carboxypeptidase-like, regulatory domain"/>
    <property type="match status" value="1"/>
</dbReference>
<accession>A0AAU8FIR7</accession>
<dbReference type="FunFam" id="2.60.40.1120:FF:000003">
    <property type="entry name" value="Outer membrane protein Omp121"/>
    <property type="match status" value="1"/>
</dbReference>
<evidence type="ECO:0000259" key="4">
    <source>
        <dbReference type="Pfam" id="PF07715"/>
    </source>
</evidence>
<evidence type="ECO:0000256" key="2">
    <source>
        <dbReference type="PROSITE-ProRule" id="PRU01360"/>
    </source>
</evidence>
<evidence type="ECO:0000313" key="5">
    <source>
        <dbReference type="EMBL" id="XCH23839.1"/>
    </source>
</evidence>
<dbReference type="InterPro" id="IPR037066">
    <property type="entry name" value="Plug_dom_sf"/>
</dbReference>
<dbReference type="AlphaFoldDB" id="A0AAU8FIR7"/>
<dbReference type="GO" id="GO:0009279">
    <property type="term" value="C:cell outer membrane"/>
    <property type="evidence" value="ECO:0007669"/>
    <property type="project" value="UniProtKB-SubCell"/>
</dbReference>
<gene>
    <name evidence="5" type="ORF">ABV298_26570</name>
</gene>
<dbReference type="GO" id="GO:0044718">
    <property type="term" value="P:siderophore transmembrane transport"/>
    <property type="evidence" value="ECO:0007669"/>
    <property type="project" value="TreeGrafter"/>
</dbReference>
<dbReference type="InterPro" id="IPR023997">
    <property type="entry name" value="TonB-dep_OMP_SusC/RagA_CS"/>
</dbReference>
<dbReference type="EMBL" id="CP159289">
    <property type="protein sequence ID" value="XCH23839.1"/>
    <property type="molecule type" value="Genomic_DNA"/>
</dbReference>
<dbReference type="InterPro" id="IPR008969">
    <property type="entry name" value="CarboxyPept-like_regulatory"/>
</dbReference>
<reference evidence="5" key="1">
    <citation type="submission" date="2024-06" db="EMBL/GenBank/DDBJ databases">
        <title>Sequencing and assembly of the genome of Dyadobacter sp. strain 676, a symbiont of Cyamopsis tetragonoloba.</title>
        <authorList>
            <person name="Guro P."/>
            <person name="Sazanova A."/>
            <person name="Kuznetsova I."/>
            <person name="Belimov A."/>
            <person name="Safronova V."/>
        </authorList>
    </citation>
    <scope>NUCLEOTIDE SEQUENCE</scope>
    <source>
        <strain evidence="5">676</strain>
    </source>
</reference>
<name>A0AAU8FIR7_9BACT</name>
<keyword evidence="2" id="KW-0998">Cell outer membrane</keyword>
<dbReference type="GO" id="GO:0015344">
    <property type="term" value="F:siderophore uptake transmembrane transporter activity"/>
    <property type="evidence" value="ECO:0007669"/>
    <property type="project" value="TreeGrafter"/>
</dbReference>
<dbReference type="PANTHER" id="PTHR30069:SF29">
    <property type="entry name" value="HEMOGLOBIN AND HEMOGLOBIN-HAPTOGLOBIN-BINDING PROTEIN 1-RELATED"/>
    <property type="match status" value="1"/>
</dbReference>
<sequence length="1059" mass="115307">MKKTFYRGDGPGDRPVLGATVQTAGSPTSGARSALQATCLLLLLALTSFSVFAQNTFTVKGTVTAENGEGLPGASVILKGTSTGTTTDVDGRYSLNVPDGNGTLVFTYIGYLNQEIAIGNRSQLDVKLAPNDKTLDEIVVVGYGTQKKATLTGSVSEVKGADIVKSPQPNLSNSLAGRFSGFVANNRGGEPGYDGSSYTVRGFATTGNNDVLIVVDGIPGQVGGLDRLDPNDIESISILKDASAAVYGSRAANGVILVTTKRGTTGKPVISYSFNQGFSSPTRLPRLADAATYATIMNEIDYYNNPAGGMNQHYSADEIEKFRNGSDPLNYPNTDWQKETLKNFALQNQHSLAINGGTDNVKYYASLGTIYQDGLYKNGATKYKQYNFRSNIDANVTKDFKVSLGLSGRQENRAFPISSAGNTFRSIYRAYPTVIARYPNGYYSTGVENQNPVVLGTDMGGTVSNPMSVFNGILRASYNLPFADGLSVDGFYSVDKSFNFSKTFSIPYTLYNYDKNTGAYTGVVTGGSAGAASLNQSQENITNITQNLRLNYLKTFGKHNINAFVAYEQNKRNEAKFGASRINFPTASTPELSQGGAAATDKNNSGSSYNFTRRSYIGRLAYNYNEKYLAEVQARVDGSSIFPKGKQYGFFPSVSAGYRISEEDWFKNSVSFIDDLKFRASYGTLGNDNVGQFQFYNNYSFVNQYVLGNNVISPGIDLTKLANPNITWETSKKLDIGLNAVFLKNFNIEVIYFKQKRSDILAARNASIPNTSGIVNPFKTNDNTPLVPDENLGKVNNSGVEATLGYNHPGRFRYNISGNITYAKSKVIFIDEAPGALEYQRQTGGPLYTNLLYNTLGIFRTQADLDAYPHVQGAQPGDLILEDYNKDGKITADDQVRSKYGNVPLLTYGLTFNAGYDAFDLAVVFAGQGMVSQYVLPESGQVGNFYSSWADNRWSPSNPEGTFPRVDTRASSSINGGLYANNFWLNNSSFLRLKNVELGYTLPKDALAKLKISSLRIYASAFNLFTITGVKDYDPEGNSTSGQFYPQQRILNLGLNLKF</sequence>
<feature type="domain" description="TonB-dependent receptor plug" evidence="4">
    <location>
        <begin position="148"/>
        <end position="255"/>
    </location>
</feature>
<keyword evidence="2" id="KW-0812">Transmembrane</keyword>
<dbReference type="FunFam" id="2.170.130.10:FF:000003">
    <property type="entry name" value="SusC/RagA family TonB-linked outer membrane protein"/>
    <property type="match status" value="1"/>
</dbReference>
<dbReference type="Pfam" id="PF07715">
    <property type="entry name" value="Plug"/>
    <property type="match status" value="1"/>
</dbReference>